<evidence type="ECO:0000256" key="14">
    <source>
        <dbReference type="ARBA" id="ARBA00038000"/>
    </source>
</evidence>
<evidence type="ECO:0000256" key="7">
    <source>
        <dbReference type="ARBA" id="ARBA00022769"/>
    </source>
</evidence>
<evidence type="ECO:0000256" key="2">
    <source>
        <dbReference type="ARBA" id="ARBA00022490"/>
    </source>
</evidence>
<keyword evidence="4" id="KW-0677">Repeat</keyword>
<dbReference type="PROSITE" id="PS00211">
    <property type="entry name" value="ABC_TRANSPORTER_1"/>
    <property type="match status" value="1"/>
</dbReference>
<keyword evidence="13" id="KW-0234">DNA repair</keyword>
<dbReference type="InterPro" id="IPR027417">
    <property type="entry name" value="P-loop_NTPase"/>
</dbReference>
<reference evidence="18 19" key="1">
    <citation type="journal article" date="2023" name="Microbiol. Spectr.">
        <title>Symbiosis of Carpenter Bees with Uncharacterized Lactic Acid Bacteria Showing NAD Auxotrophy.</title>
        <authorList>
            <person name="Kawasaki S."/>
            <person name="Ozawa K."/>
            <person name="Mori T."/>
            <person name="Yamamoto A."/>
            <person name="Ito M."/>
            <person name="Ohkuma M."/>
            <person name="Sakamoto M."/>
            <person name="Matsutani M."/>
        </authorList>
    </citation>
    <scope>NUCLEOTIDE SEQUENCE [LARGE SCALE GENOMIC DNA]</scope>
    <source>
        <strain evidence="18 19">Kim37-2</strain>
    </source>
</reference>
<dbReference type="Pfam" id="PF17755">
    <property type="entry name" value="UvrA_DNA-bind"/>
    <property type="match status" value="1"/>
</dbReference>
<feature type="domain" description="ABC transporter" evidence="17">
    <location>
        <begin position="13"/>
        <end position="447"/>
    </location>
</feature>
<accession>A0ABN6S7R4</accession>
<keyword evidence="10" id="KW-0067">ATP-binding</keyword>
<sequence length="768" mass="83231">MNGGDMAGDSARGAVGDAIEVRDAYQNNLQHLSLDIPKHAISVFVGLSGSGKSSLVFDTIAALSRRELNETFPSFTQQYLPKYGPPRVGRIDNLPVAIVIEQRRLSGNARSTLATYTGIYSLLRLLFSRVGKPFVGYSDSFSFNLPQGMCPRCQGLGFVEDVDESKLIDPEKSLNQGAITFVSFGPGTWRWARYANSGLFDLDKPIKDYSPQEYELLMHAPQQKLKNPPENWYKTALYEGVVPRIRRSILHKKEASKHQDAIAAAVSHQVCPVCQGARVNPAALSVKINGRNIADVCAMDLLGVLEFLGSISEPLAAEMVRELTTKVRSLVDIGLGYLTLGRDTGTLSGGEAQRIKIAKYLTSALSDMLYVLDEPSVGLHPHDIGLITQALRALKDKGNTILIVEHNPEIIAMADHLVEIGPGAGKLGGQVTFQGSYPQLLASDTLTARSLNRPHVWPQVRSPQGFFKLEHVARNNVRDLSVEIPQGVMCVVSGVAGSGKSSLVSAFKESLHEDYVDLTQAGIGVNIRSTPATYMDILPEIRKLFGAANHVSVQLFSYNGKGACPVCKGKGVTITEMAFMDPVVQVCELCQGQRYSQEVLGYTYRGKNIFQALSMPIDAGAEFFADQPSIASKLENLRRVGLGYLSLEQSLTTLSGGELQRLKLAFELGGRGRVYILDEPTAGLHMQDTARLLELFKGLVDAGNSLVIIEHNLDVISQADWLIDMGPDAGSYGGRLIYSGTPRGSLASPASKTGQALAAYFGQEAAKS</sequence>
<evidence type="ECO:0000256" key="6">
    <source>
        <dbReference type="ARBA" id="ARBA00022763"/>
    </source>
</evidence>
<evidence type="ECO:0000256" key="3">
    <source>
        <dbReference type="ARBA" id="ARBA00022723"/>
    </source>
</evidence>
<keyword evidence="3" id="KW-0479">Metal-binding</keyword>
<organism evidence="18 19">
    <name type="scientific">Bombiscardovia nodaiensis</name>
    <dbReference type="NCBI Taxonomy" id="2932181"/>
    <lineage>
        <taxon>Bacteria</taxon>
        <taxon>Bacillati</taxon>
        <taxon>Actinomycetota</taxon>
        <taxon>Actinomycetes</taxon>
        <taxon>Bifidobacteriales</taxon>
        <taxon>Bifidobacteriaceae</taxon>
        <taxon>Bombiscardovia</taxon>
    </lineage>
</organism>
<evidence type="ECO:0000313" key="18">
    <source>
        <dbReference type="EMBL" id="BDR52260.1"/>
    </source>
</evidence>
<dbReference type="PANTHER" id="PTHR43152">
    <property type="entry name" value="UVRABC SYSTEM PROTEIN A"/>
    <property type="match status" value="1"/>
</dbReference>
<keyword evidence="7" id="KW-0228">DNA excision</keyword>
<keyword evidence="19" id="KW-1185">Reference proteome</keyword>
<evidence type="ECO:0000259" key="17">
    <source>
        <dbReference type="PROSITE" id="PS50893"/>
    </source>
</evidence>
<dbReference type="Proteomes" id="UP001321766">
    <property type="component" value="Chromosome"/>
</dbReference>
<dbReference type="SUPFAM" id="SSF52540">
    <property type="entry name" value="P-loop containing nucleoside triphosphate hydrolases"/>
    <property type="match status" value="2"/>
</dbReference>
<proteinExistence type="inferred from homology"/>
<evidence type="ECO:0000256" key="1">
    <source>
        <dbReference type="ARBA" id="ARBA00004496"/>
    </source>
</evidence>
<evidence type="ECO:0000256" key="5">
    <source>
        <dbReference type="ARBA" id="ARBA00022741"/>
    </source>
</evidence>
<evidence type="ECO:0000256" key="13">
    <source>
        <dbReference type="ARBA" id="ARBA00023204"/>
    </source>
</evidence>
<dbReference type="InterPro" id="IPR003439">
    <property type="entry name" value="ABC_transporter-like_ATP-bd"/>
</dbReference>
<evidence type="ECO:0000256" key="8">
    <source>
        <dbReference type="ARBA" id="ARBA00022771"/>
    </source>
</evidence>
<protein>
    <recommendedName>
        <fullName evidence="15">UvrABC system protein A</fullName>
    </recommendedName>
    <alternativeName>
        <fullName evidence="16">Excinuclease ABC subunit A</fullName>
    </alternativeName>
</protein>
<dbReference type="PROSITE" id="PS50893">
    <property type="entry name" value="ABC_TRANSPORTER_2"/>
    <property type="match status" value="2"/>
</dbReference>
<keyword evidence="8" id="KW-0863">Zinc-finger</keyword>
<evidence type="ECO:0000313" key="19">
    <source>
        <dbReference type="Proteomes" id="UP001321766"/>
    </source>
</evidence>
<evidence type="ECO:0000256" key="16">
    <source>
        <dbReference type="ARBA" id="ARBA00042156"/>
    </source>
</evidence>
<keyword evidence="5" id="KW-0547">Nucleotide-binding</keyword>
<dbReference type="Pfam" id="PF00005">
    <property type="entry name" value="ABC_tran"/>
    <property type="match status" value="1"/>
</dbReference>
<gene>
    <name evidence="18" type="primary">uvrA2</name>
    <name evidence="18" type="ORF">KIM372_01670</name>
</gene>
<evidence type="ECO:0000256" key="10">
    <source>
        <dbReference type="ARBA" id="ARBA00022840"/>
    </source>
</evidence>
<keyword evidence="2" id="KW-0963">Cytoplasm</keyword>
<evidence type="ECO:0000256" key="11">
    <source>
        <dbReference type="ARBA" id="ARBA00022881"/>
    </source>
</evidence>
<evidence type="ECO:0000256" key="9">
    <source>
        <dbReference type="ARBA" id="ARBA00022833"/>
    </source>
</evidence>
<keyword evidence="12" id="KW-0238">DNA-binding</keyword>
<dbReference type="EMBL" id="AP026798">
    <property type="protein sequence ID" value="BDR52260.1"/>
    <property type="molecule type" value="Genomic_DNA"/>
</dbReference>
<keyword evidence="9" id="KW-0862">Zinc</keyword>
<dbReference type="InterPro" id="IPR041552">
    <property type="entry name" value="UvrA_DNA-bd"/>
</dbReference>
<evidence type="ECO:0000256" key="12">
    <source>
        <dbReference type="ARBA" id="ARBA00023125"/>
    </source>
</evidence>
<comment type="similarity">
    <text evidence="14">Belongs to the ABC transporter superfamily. UvrA family.</text>
</comment>
<dbReference type="Gene3D" id="1.20.1580.10">
    <property type="entry name" value="ABC transporter ATPase like domain"/>
    <property type="match status" value="2"/>
</dbReference>
<evidence type="ECO:0000256" key="4">
    <source>
        <dbReference type="ARBA" id="ARBA00022737"/>
    </source>
</evidence>
<feature type="domain" description="ABC transporter" evidence="17">
    <location>
        <begin position="460"/>
        <end position="758"/>
    </location>
</feature>
<evidence type="ECO:0000256" key="15">
    <source>
        <dbReference type="ARBA" id="ARBA00039316"/>
    </source>
</evidence>
<keyword evidence="11" id="KW-0267">Excision nuclease</keyword>
<name>A0ABN6S7R4_9BIFI</name>
<comment type="subcellular location">
    <subcellularLocation>
        <location evidence="1">Cytoplasm</location>
    </subcellularLocation>
</comment>
<dbReference type="PANTHER" id="PTHR43152:SF3">
    <property type="entry name" value="UVRABC SYSTEM PROTEIN A"/>
    <property type="match status" value="1"/>
</dbReference>
<dbReference type="Gene3D" id="3.40.50.300">
    <property type="entry name" value="P-loop containing nucleotide triphosphate hydrolases"/>
    <property type="match status" value="2"/>
</dbReference>
<dbReference type="InterPro" id="IPR017871">
    <property type="entry name" value="ABC_transporter-like_CS"/>
</dbReference>
<keyword evidence="6" id="KW-0227">DNA damage</keyword>
<dbReference type="Gene3D" id="1.10.8.280">
    <property type="entry name" value="ABC transporter ATPase domain-like"/>
    <property type="match status" value="1"/>
</dbReference>